<dbReference type="GO" id="GO:0016791">
    <property type="term" value="F:phosphatase activity"/>
    <property type="evidence" value="ECO:0007669"/>
    <property type="project" value="TreeGrafter"/>
</dbReference>
<dbReference type="InterPro" id="IPR039763">
    <property type="entry name" value="ARMT1"/>
</dbReference>
<keyword evidence="7 10" id="KW-0464">Manganese</keyword>
<keyword evidence="6 10" id="KW-0378">Hydrolase</keyword>
<dbReference type="GO" id="GO:0046872">
    <property type="term" value="F:metal ion binding"/>
    <property type="evidence" value="ECO:0007669"/>
    <property type="project" value="UniProtKB-UniRule"/>
</dbReference>
<dbReference type="GO" id="GO:0051998">
    <property type="term" value="F:protein carboxyl O-methyltransferase activity"/>
    <property type="evidence" value="ECO:0007669"/>
    <property type="project" value="UniProtKB-UniRule"/>
</dbReference>
<evidence type="ECO:0000256" key="5">
    <source>
        <dbReference type="ARBA" id="ARBA00022723"/>
    </source>
</evidence>
<comment type="function">
    <text evidence="8 10">Metal-dependent phosphatase that shows phosphatase activity against several substrates, including fructose-1-phosphate and fructose-6-phosphate. Its preference for fructose-1-phosphate, a strong glycating agent that causes DNA damage rather than a canonical yeast metabolite, suggests a damage-control function in hexose phosphate metabolism. Has also been shown to have O-methyltransferase activity that methylates glutamate residues of target proteins to form gamma-glutamyl methyl ester residues. Possibly methylates PCNA, suggesting it is involved in the DNA damage response.</text>
</comment>
<dbReference type="Pfam" id="PF01937">
    <property type="entry name" value="ARMT1-like_dom"/>
    <property type="match status" value="1"/>
</dbReference>
<dbReference type="WBParaSite" id="MBELARI_LOCUS4711">
    <property type="protein sequence ID" value="MBELARI_LOCUS4711"/>
    <property type="gene ID" value="MBELARI_LOCUS4711"/>
</dbReference>
<comment type="similarity">
    <text evidence="3 10">Belongs to the damage-control phosphatase family. Sugar phosphate phosphatase III subfamily.</text>
</comment>
<dbReference type="Gene3D" id="1.20.930.60">
    <property type="match status" value="1"/>
</dbReference>
<keyword evidence="12" id="KW-1185">Reference proteome</keyword>
<dbReference type="GO" id="GO:0005634">
    <property type="term" value="C:nucleus"/>
    <property type="evidence" value="ECO:0007669"/>
    <property type="project" value="TreeGrafter"/>
</dbReference>
<reference evidence="13" key="1">
    <citation type="submission" date="2024-02" db="UniProtKB">
        <authorList>
            <consortium name="WormBaseParasite"/>
        </authorList>
    </citation>
    <scope>IDENTIFICATION</scope>
</reference>
<sequence>MNESIETLAPKITCEKPGSFAYATALERWPKILGKIVDHFHRNRPKLMKEYGEEADADVKLVIHDLSEMRYRMGTDKPIENLNDNFYDVDEWNKMCEAFREQDEQRFTWFKHDWLFVECYLYRKVYSAVQKTKLLRDYDWFAEQKDDSLEDHIEQTKELLEFLHEKCQKKETHEEIRSELITLLKISLWGNKADLSLSGGEKSQQAKSPVESAAARDEYLLVDHFEKVADHLMNLKGNRQVDIILDNAGFELMGDLMIGEFLLAHKLADRVVFHGKEYPWFVSDVIKRDFVWTFDRLTKIDQQHSKWAGDLWKQRLQNNSFTYKADHFWTTPYAFYNMEKHAPALYKDLSQSSLLIFKGDLNFRKLTGDRYWPHVTPFEVTLRGFKPCPLLALRAMKAQTAPGLTEETVAKMKAKFGEDSYEWMVTGDYAVAQLAE</sequence>
<evidence type="ECO:0000256" key="9">
    <source>
        <dbReference type="ARBA" id="ARBA00048809"/>
    </source>
</evidence>
<proteinExistence type="inferred from homology"/>
<dbReference type="Gene3D" id="3.40.50.10880">
    <property type="entry name" value="Uncharacterised protein PF01937, DUF89, domain 3"/>
    <property type="match status" value="1"/>
</dbReference>
<dbReference type="FunFam" id="3.40.50.10880:FF:000005">
    <property type="entry name" value="DUF89-domain-containing protein"/>
    <property type="match status" value="1"/>
</dbReference>
<accession>A0AAF3FCP0</accession>
<evidence type="ECO:0000313" key="12">
    <source>
        <dbReference type="Proteomes" id="UP000887575"/>
    </source>
</evidence>
<dbReference type="EC" id="3.1.3.-" evidence="10"/>
<evidence type="ECO:0000256" key="10">
    <source>
        <dbReference type="RuleBase" id="RU367030"/>
    </source>
</evidence>
<evidence type="ECO:0000256" key="8">
    <source>
        <dbReference type="ARBA" id="ARBA00045980"/>
    </source>
</evidence>
<dbReference type="InterPro" id="IPR002791">
    <property type="entry name" value="ARMT1-like_metal-bd"/>
</dbReference>
<comment type="domain">
    <text evidence="10">Subfamily III proteins have a conserved RTxK motif about 40-50 residues from the C-terminus; the threonine may be replaced by serine or cysteine.</text>
</comment>
<dbReference type="AlphaFoldDB" id="A0AAF3FCP0"/>
<organism evidence="12 13">
    <name type="scientific">Mesorhabditis belari</name>
    <dbReference type="NCBI Taxonomy" id="2138241"/>
    <lineage>
        <taxon>Eukaryota</taxon>
        <taxon>Metazoa</taxon>
        <taxon>Ecdysozoa</taxon>
        <taxon>Nematoda</taxon>
        <taxon>Chromadorea</taxon>
        <taxon>Rhabditida</taxon>
        <taxon>Rhabditina</taxon>
        <taxon>Rhabditomorpha</taxon>
        <taxon>Rhabditoidea</taxon>
        <taxon>Rhabditidae</taxon>
        <taxon>Mesorhabditinae</taxon>
        <taxon>Mesorhabditis</taxon>
    </lineage>
</organism>
<comment type="cofactor">
    <cofactor evidence="10">
        <name>Mn(2+)</name>
        <dbReference type="ChEBI" id="CHEBI:29035"/>
    </cofactor>
    <cofactor evidence="10">
        <name>Ni(2+)</name>
        <dbReference type="ChEBI" id="CHEBI:49786"/>
    </cofactor>
</comment>
<keyword evidence="10" id="KW-0489">Methyltransferase</keyword>
<dbReference type="SUPFAM" id="SSF111321">
    <property type="entry name" value="AF1104-like"/>
    <property type="match status" value="1"/>
</dbReference>
<evidence type="ECO:0000256" key="7">
    <source>
        <dbReference type="ARBA" id="ARBA00023211"/>
    </source>
</evidence>
<feature type="domain" description="Damage-control phosphatase ARMT1-like metal-binding" evidence="11">
    <location>
        <begin position="24"/>
        <end position="409"/>
    </location>
</feature>
<comment type="catalytic activity">
    <reaction evidence="9 10">
        <text>beta-D-fructose 6-phosphate = dihydroxyacetone + D-glyceraldehyde 3-phosphate</text>
        <dbReference type="Rhea" id="RHEA:28002"/>
        <dbReference type="ChEBI" id="CHEBI:16016"/>
        <dbReference type="ChEBI" id="CHEBI:57634"/>
        <dbReference type="ChEBI" id="CHEBI:59776"/>
    </reaction>
</comment>
<protein>
    <recommendedName>
        <fullName evidence="10">Sugar phosphate phosphatase</fullName>
        <ecNumber evidence="10">2.1.1.-</ecNumber>
        <ecNumber evidence="10">3.1.3.-</ecNumber>
    </recommendedName>
</protein>
<dbReference type="EC" id="2.1.1.-" evidence="10"/>
<dbReference type="GO" id="GO:0006974">
    <property type="term" value="P:DNA damage response"/>
    <property type="evidence" value="ECO:0007669"/>
    <property type="project" value="TreeGrafter"/>
</dbReference>
<keyword evidence="5 10" id="KW-0479">Metal-binding</keyword>
<evidence type="ECO:0000256" key="2">
    <source>
        <dbReference type="ARBA" id="ARBA00001326"/>
    </source>
</evidence>
<comment type="catalytic activity">
    <reaction evidence="1 10">
        <text>L-glutamyl-[protein] + S-adenosyl-L-methionine = [protein]-L-glutamate 5-O-methyl ester + S-adenosyl-L-homocysteine</text>
        <dbReference type="Rhea" id="RHEA:24452"/>
        <dbReference type="Rhea" id="RHEA-COMP:10208"/>
        <dbReference type="Rhea" id="RHEA-COMP:10311"/>
        <dbReference type="ChEBI" id="CHEBI:29973"/>
        <dbReference type="ChEBI" id="CHEBI:57856"/>
        <dbReference type="ChEBI" id="CHEBI:59789"/>
        <dbReference type="ChEBI" id="CHEBI:82795"/>
    </reaction>
</comment>
<evidence type="ECO:0000313" key="13">
    <source>
        <dbReference type="WBParaSite" id="MBELARI_LOCUS4711"/>
    </source>
</evidence>
<dbReference type="PANTHER" id="PTHR12260">
    <property type="entry name" value="DAMAGE-CONTROL PHOSPHATASE ARMT1"/>
    <property type="match status" value="1"/>
</dbReference>
<dbReference type="PANTHER" id="PTHR12260:SF6">
    <property type="entry name" value="DAMAGE-CONTROL PHOSPHATASE ARMT1"/>
    <property type="match status" value="1"/>
</dbReference>
<dbReference type="GO" id="GO:0030643">
    <property type="term" value="P:intracellular phosphate ion homeostasis"/>
    <property type="evidence" value="ECO:0007669"/>
    <property type="project" value="UniProtKB-ARBA"/>
</dbReference>
<dbReference type="GO" id="GO:0016462">
    <property type="term" value="F:pyrophosphatase activity"/>
    <property type="evidence" value="ECO:0007669"/>
    <property type="project" value="UniProtKB-ARBA"/>
</dbReference>
<dbReference type="InterPro" id="IPR036075">
    <property type="entry name" value="ARMT-1-like_metal-bd_sf"/>
</dbReference>
<evidence type="ECO:0000256" key="6">
    <source>
        <dbReference type="ARBA" id="ARBA00022801"/>
    </source>
</evidence>
<keyword evidence="10" id="KW-0808">Transferase</keyword>
<dbReference type="GO" id="GO:0032259">
    <property type="term" value="P:methylation"/>
    <property type="evidence" value="ECO:0007669"/>
    <property type="project" value="UniProtKB-KW"/>
</dbReference>
<keyword evidence="4" id="KW-0533">Nickel</keyword>
<evidence type="ECO:0000259" key="11">
    <source>
        <dbReference type="Pfam" id="PF01937"/>
    </source>
</evidence>
<comment type="catalytic activity">
    <reaction evidence="2 10">
        <text>beta-D-fructose 1-phosphate + H2O = D-fructose + phosphate</text>
        <dbReference type="Rhea" id="RHEA:35603"/>
        <dbReference type="ChEBI" id="CHEBI:15377"/>
        <dbReference type="ChEBI" id="CHEBI:37721"/>
        <dbReference type="ChEBI" id="CHEBI:43474"/>
        <dbReference type="ChEBI" id="CHEBI:138881"/>
    </reaction>
</comment>
<name>A0AAF3FCP0_9BILA</name>
<evidence type="ECO:0000256" key="3">
    <source>
        <dbReference type="ARBA" id="ARBA00009519"/>
    </source>
</evidence>
<evidence type="ECO:0000256" key="1">
    <source>
        <dbReference type="ARBA" id="ARBA00000807"/>
    </source>
</evidence>
<dbReference type="Proteomes" id="UP000887575">
    <property type="component" value="Unassembled WGS sequence"/>
</dbReference>
<evidence type="ECO:0000256" key="4">
    <source>
        <dbReference type="ARBA" id="ARBA00022596"/>
    </source>
</evidence>